<keyword evidence="1" id="KW-0812">Transmembrane</keyword>
<proteinExistence type="predicted"/>
<evidence type="ECO:0000313" key="3">
    <source>
        <dbReference type="Proteomes" id="UP001461498"/>
    </source>
</evidence>
<keyword evidence="1" id="KW-0472">Membrane</keyword>
<evidence type="ECO:0000313" key="2">
    <source>
        <dbReference type="EMBL" id="KAK9501363.1"/>
    </source>
</evidence>
<reference evidence="2 3" key="1">
    <citation type="submission" date="2022-12" db="EMBL/GenBank/DDBJ databases">
        <title>Chromosome-level genome assembly of true bugs.</title>
        <authorList>
            <person name="Ma L."/>
            <person name="Li H."/>
        </authorList>
    </citation>
    <scope>NUCLEOTIDE SEQUENCE [LARGE SCALE GENOMIC DNA]</scope>
    <source>
        <strain evidence="2">Lab_2022b</strain>
    </source>
</reference>
<organism evidence="2 3">
    <name type="scientific">Rhynocoris fuscipes</name>
    <dbReference type="NCBI Taxonomy" id="488301"/>
    <lineage>
        <taxon>Eukaryota</taxon>
        <taxon>Metazoa</taxon>
        <taxon>Ecdysozoa</taxon>
        <taxon>Arthropoda</taxon>
        <taxon>Hexapoda</taxon>
        <taxon>Insecta</taxon>
        <taxon>Pterygota</taxon>
        <taxon>Neoptera</taxon>
        <taxon>Paraneoptera</taxon>
        <taxon>Hemiptera</taxon>
        <taxon>Heteroptera</taxon>
        <taxon>Panheteroptera</taxon>
        <taxon>Cimicomorpha</taxon>
        <taxon>Reduviidae</taxon>
        <taxon>Harpactorinae</taxon>
        <taxon>Harpactorini</taxon>
        <taxon>Rhynocoris</taxon>
    </lineage>
</organism>
<protein>
    <submittedName>
        <fullName evidence="2">Uncharacterized protein</fullName>
    </submittedName>
</protein>
<feature type="transmembrane region" description="Helical" evidence="1">
    <location>
        <begin position="74"/>
        <end position="97"/>
    </location>
</feature>
<dbReference type="EMBL" id="JAPXFL010000009">
    <property type="protein sequence ID" value="KAK9501363.1"/>
    <property type="molecule type" value="Genomic_DNA"/>
</dbReference>
<comment type="caution">
    <text evidence="2">The sequence shown here is derived from an EMBL/GenBank/DDBJ whole genome shotgun (WGS) entry which is preliminary data.</text>
</comment>
<gene>
    <name evidence="2" type="ORF">O3M35_012099</name>
</gene>
<name>A0AAW1CWY6_9HEMI</name>
<evidence type="ECO:0000256" key="1">
    <source>
        <dbReference type="SAM" id="Phobius"/>
    </source>
</evidence>
<dbReference type="Proteomes" id="UP001461498">
    <property type="component" value="Unassembled WGS sequence"/>
</dbReference>
<keyword evidence="3" id="KW-1185">Reference proteome</keyword>
<keyword evidence="1" id="KW-1133">Transmembrane helix</keyword>
<sequence length="377" mass="44971">MNRQIIYFIRRQFTRFKRVDYCCFAWDLFSGLVVSMVIGFTVAFISLIVNIGLFKVLYGDLDSERYPNLTSSESIHYTTVFLFLILEIITFSMLFYAIVWESKLFFTIGWALLALLFLIWAIITGLSFKESHFQYLCVSSRCPESHWLLESGWRGLIAKLDCKENVDRRYPWGYFFEVSKPPLNVYYDEWFSYVTIDYNRSFRNYSNWPRTTYIQNPSYTTEKTKTTKANKQQKRYIRSINQIRSTPDNVRNDSNKTEEFFNKVEQFGRYVNETSKINFRNLEDYLMPGSEEERADLERENGERAEVHDILKYIPSLVFKYDLDPVLKAFGIILAVVWALFMIHTLVIMLLYSMERKRILQEQYSEDYSDFQRGQQV</sequence>
<dbReference type="AlphaFoldDB" id="A0AAW1CWY6"/>
<accession>A0AAW1CWY6</accession>
<feature type="transmembrane region" description="Helical" evidence="1">
    <location>
        <begin position="104"/>
        <end position="128"/>
    </location>
</feature>
<feature type="transmembrane region" description="Helical" evidence="1">
    <location>
        <begin position="21"/>
        <end position="54"/>
    </location>
</feature>
<feature type="transmembrane region" description="Helical" evidence="1">
    <location>
        <begin position="329"/>
        <end position="352"/>
    </location>
</feature>